<evidence type="ECO:0000256" key="2">
    <source>
        <dbReference type="ARBA" id="ARBA00022692"/>
    </source>
</evidence>
<proteinExistence type="predicted"/>
<gene>
    <name evidence="6" type="ORF">TPAB3V08_LOCUS10450</name>
</gene>
<dbReference type="PANTHER" id="PTHR12546">
    <property type="entry name" value="FER-1-LIKE"/>
    <property type="match status" value="1"/>
</dbReference>
<accession>A0ABN7PDJ2</accession>
<dbReference type="InterPro" id="IPR037721">
    <property type="entry name" value="Ferlin"/>
</dbReference>
<comment type="caution">
    <text evidence="6">The sequence shown here is derived from an EMBL/GenBank/DDBJ whole genome shotgun (WGS) entry which is preliminary data.</text>
</comment>
<comment type="subcellular location">
    <subcellularLocation>
        <location evidence="1">Membrane</location>
    </subcellularLocation>
</comment>
<reference evidence="6" key="1">
    <citation type="submission" date="2021-03" db="EMBL/GenBank/DDBJ databases">
        <authorList>
            <person name="Tran Van P."/>
        </authorList>
    </citation>
    <scope>NUCLEOTIDE SEQUENCE</scope>
</reference>
<evidence type="ECO:0000256" key="3">
    <source>
        <dbReference type="ARBA" id="ARBA00022737"/>
    </source>
</evidence>
<evidence type="ECO:0000313" key="6">
    <source>
        <dbReference type="EMBL" id="CAG2063503.1"/>
    </source>
</evidence>
<dbReference type="PANTHER" id="PTHR12546:SF60">
    <property type="entry name" value="MISFIRE, ISOFORM F"/>
    <property type="match status" value="1"/>
</dbReference>
<keyword evidence="3" id="KW-0677">Repeat</keyword>
<feature type="non-terminal residue" evidence="6">
    <location>
        <position position="164"/>
    </location>
</feature>
<keyword evidence="5" id="KW-0472">Membrane</keyword>
<organism evidence="6 7">
    <name type="scientific">Timema podura</name>
    <name type="common">Walking stick</name>
    <dbReference type="NCBI Taxonomy" id="61482"/>
    <lineage>
        <taxon>Eukaryota</taxon>
        <taxon>Metazoa</taxon>
        <taxon>Ecdysozoa</taxon>
        <taxon>Arthropoda</taxon>
        <taxon>Hexapoda</taxon>
        <taxon>Insecta</taxon>
        <taxon>Pterygota</taxon>
        <taxon>Neoptera</taxon>
        <taxon>Polyneoptera</taxon>
        <taxon>Phasmatodea</taxon>
        <taxon>Timematodea</taxon>
        <taxon>Timematoidea</taxon>
        <taxon>Timematidae</taxon>
        <taxon>Timema</taxon>
    </lineage>
</organism>
<keyword evidence="4" id="KW-1133">Transmembrane helix</keyword>
<evidence type="ECO:0000256" key="4">
    <source>
        <dbReference type="ARBA" id="ARBA00022989"/>
    </source>
</evidence>
<sequence length="164" mass="18578">MLKVTCDPQVSEWSHQELVLLGVVFRVTLLDGNLSGQPVRLEVHIGEAGYISNTDTAWSTMPEGGPIFRSSTQPLTAMPIDDRCCYLPIGRDKPCVYVTSTWSDTLHRPYRSNMLEKLANKLDCRWSWEGLIINLDPSHPLVFTHIPLQKTSLVTVDLDLQWDQ</sequence>
<evidence type="ECO:0000313" key="7">
    <source>
        <dbReference type="Proteomes" id="UP001153148"/>
    </source>
</evidence>
<keyword evidence="7" id="KW-1185">Reference proteome</keyword>
<dbReference type="EMBL" id="CAJPIN010026913">
    <property type="protein sequence ID" value="CAG2063503.1"/>
    <property type="molecule type" value="Genomic_DNA"/>
</dbReference>
<keyword evidence="2" id="KW-0812">Transmembrane</keyword>
<protein>
    <submittedName>
        <fullName evidence="6">Uncharacterized protein</fullName>
    </submittedName>
</protein>
<evidence type="ECO:0000256" key="1">
    <source>
        <dbReference type="ARBA" id="ARBA00004370"/>
    </source>
</evidence>
<name>A0ABN7PDJ2_TIMPD</name>
<evidence type="ECO:0000256" key="5">
    <source>
        <dbReference type="ARBA" id="ARBA00023136"/>
    </source>
</evidence>
<dbReference type="Proteomes" id="UP001153148">
    <property type="component" value="Unassembled WGS sequence"/>
</dbReference>